<dbReference type="PANTHER" id="PTHR32226:SF2">
    <property type="entry name" value="TELO2-INTERACTING PROTEIN 2"/>
    <property type="match status" value="1"/>
</dbReference>
<evidence type="ECO:0000313" key="2">
    <source>
        <dbReference type="EMBL" id="THH12369.1"/>
    </source>
</evidence>
<proteinExistence type="inferred from homology"/>
<comment type="similarity">
    <text evidence="1">Belongs to the TTI2 family.</text>
</comment>
<dbReference type="GO" id="GO:0005829">
    <property type="term" value="C:cytosol"/>
    <property type="evidence" value="ECO:0007669"/>
    <property type="project" value="TreeGrafter"/>
</dbReference>
<gene>
    <name evidence="2" type="ORF">EW145_g12</name>
</gene>
<evidence type="ECO:0000256" key="1">
    <source>
        <dbReference type="ARBA" id="ARBA00034736"/>
    </source>
</evidence>
<dbReference type="PANTHER" id="PTHR32226">
    <property type="entry name" value="TELO2-INTERACTING PROTEIN 2"/>
    <property type="match status" value="1"/>
</dbReference>
<dbReference type="GO" id="GO:0005634">
    <property type="term" value="C:nucleus"/>
    <property type="evidence" value="ECO:0007669"/>
    <property type="project" value="TreeGrafter"/>
</dbReference>
<accession>A0A4S4LK26</accession>
<dbReference type="InterPro" id="IPR018870">
    <property type="entry name" value="Tti2"/>
</dbReference>
<dbReference type="AlphaFoldDB" id="A0A4S4LK26"/>
<dbReference type="Pfam" id="PF10521">
    <property type="entry name" value="Tti2"/>
    <property type="match status" value="1"/>
</dbReference>
<organism evidence="2 3">
    <name type="scientific">Phellinidium pouzarii</name>
    <dbReference type="NCBI Taxonomy" id="167371"/>
    <lineage>
        <taxon>Eukaryota</taxon>
        <taxon>Fungi</taxon>
        <taxon>Dikarya</taxon>
        <taxon>Basidiomycota</taxon>
        <taxon>Agaricomycotina</taxon>
        <taxon>Agaricomycetes</taxon>
        <taxon>Hymenochaetales</taxon>
        <taxon>Hymenochaetaceae</taxon>
        <taxon>Phellinidium</taxon>
    </lineage>
</organism>
<dbReference type="OrthoDB" id="6417021at2759"/>
<dbReference type="Proteomes" id="UP000308199">
    <property type="component" value="Unassembled WGS sequence"/>
</dbReference>
<reference evidence="2 3" key="1">
    <citation type="submission" date="2019-02" db="EMBL/GenBank/DDBJ databases">
        <title>Genome sequencing of the rare red list fungi Phellinidium pouzarii.</title>
        <authorList>
            <person name="Buettner E."/>
            <person name="Kellner H."/>
        </authorList>
    </citation>
    <scope>NUCLEOTIDE SEQUENCE [LARGE SCALE GENOMIC DNA]</scope>
    <source>
        <strain evidence="2 3">DSM 108285</strain>
    </source>
</reference>
<dbReference type="GO" id="GO:0110078">
    <property type="term" value="C:TTT Hsp90 cochaperone complex"/>
    <property type="evidence" value="ECO:0007669"/>
    <property type="project" value="InterPro"/>
</dbReference>
<protein>
    <submittedName>
        <fullName evidence="2">Uncharacterized protein</fullName>
    </submittedName>
</protein>
<sequence>MADELVQKLRVPVKFKAKTLDNNGLVEWNKAACNAVKELGKKHPLTADIIASVAALDGQEDWLVEETQQLAHDLLASTESNVETVISVLENNVKPLFLSNPHPQLNLSTGRVLSHPAGGDMASQDYYNDQTWKTHPGVDNIVSWCIRQLPPESYEQVWHLLTPPVMTFLDDYQAPYKLRGVRLVSELLQNVPSVVLKRTGVGQLLMTSLARVLTVLYDALTPRLIRSTVPVTLNLIDMITAPESAERFDQLCILLGESIIGGVWVYATHDEKTLEATMDVLPLILHALGIGSVRYLKALIPQCIYCITPNELRPSLHALEIASLRTLLAVIRECQPRMHRWKGAIIEGVGKFWVARCNKKEKNDDDDVLCDLVSDVFNSLSEACPAVSDNYALWSNFVCQDEYPRLLSTTAADALRNVIPC</sequence>
<evidence type="ECO:0000313" key="3">
    <source>
        <dbReference type="Proteomes" id="UP000308199"/>
    </source>
</evidence>
<dbReference type="EMBL" id="SGPK01000001">
    <property type="protein sequence ID" value="THH12369.1"/>
    <property type="molecule type" value="Genomic_DNA"/>
</dbReference>
<dbReference type="InterPro" id="IPR016024">
    <property type="entry name" value="ARM-type_fold"/>
</dbReference>
<dbReference type="SUPFAM" id="SSF48371">
    <property type="entry name" value="ARM repeat"/>
    <property type="match status" value="1"/>
</dbReference>
<keyword evidence="3" id="KW-1185">Reference proteome</keyword>
<name>A0A4S4LK26_9AGAM</name>
<comment type="caution">
    <text evidence="2">The sequence shown here is derived from an EMBL/GenBank/DDBJ whole genome shotgun (WGS) entry which is preliminary data.</text>
</comment>